<dbReference type="PANTHER" id="PTHR47926:SF452">
    <property type="entry name" value="PENTATRICOPEPTIDE REPEAT-CONTAINING PROTEIN"/>
    <property type="match status" value="1"/>
</dbReference>
<dbReference type="PANTHER" id="PTHR47926">
    <property type="entry name" value="PENTATRICOPEPTIDE REPEAT-CONTAINING PROTEIN"/>
    <property type="match status" value="1"/>
</dbReference>
<evidence type="ECO:0000256" key="3">
    <source>
        <dbReference type="PROSITE-ProRule" id="PRU00708"/>
    </source>
</evidence>
<dbReference type="Gene3D" id="1.25.40.10">
    <property type="entry name" value="Tetratricopeptide repeat domain"/>
    <property type="match status" value="6"/>
</dbReference>
<name>A0A1Q3B677_CEPFO</name>
<feature type="repeat" description="PPR" evidence="3">
    <location>
        <begin position="77"/>
        <end position="111"/>
    </location>
</feature>
<dbReference type="GO" id="GO:0009451">
    <property type="term" value="P:RNA modification"/>
    <property type="evidence" value="ECO:0007669"/>
    <property type="project" value="InterPro"/>
</dbReference>
<accession>A0A1Q3B677</accession>
<dbReference type="FunFam" id="1.25.40.10:FF:000436">
    <property type="entry name" value="Pentatricopeptide repeat-containing protein At5g39350 family"/>
    <property type="match status" value="1"/>
</dbReference>
<dbReference type="FunFam" id="1.25.40.10:FF:000381">
    <property type="entry name" value="Pentatricopeptide repeat-containing protein"/>
    <property type="match status" value="1"/>
</dbReference>
<feature type="repeat" description="PPR" evidence="3">
    <location>
        <begin position="481"/>
        <end position="515"/>
    </location>
</feature>
<evidence type="ECO:0000313" key="5">
    <source>
        <dbReference type="Proteomes" id="UP000187406"/>
    </source>
</evidence>
<gene>
    <name evidence="4" type="ORF">CFOL_v3_06792</name>
</gene>
<feature type="repeat" description="PPR" evidence="3">
    <location>
        <begin position="178"/>
        <end position="212"/>
    </location>
</feature>
<reference evidence="5" key="1">
    <citation type="submission" date="2016-04" db="EMBL/GenBank/DDBJ databases">
        <title>Cephalotus genome sequencing.</title>
        <authorList>
            <person name="Fukushima K."/>
            <person name="Hasebe M."/>
            <person name="Fang X."/>
        </authorList>
    </citation>
    <scope>NUCLEOTIDE SEQUENCE [LARGE SCALE GENOMIC DNA]</scope>
    <source>
        <strain evidence="5">cv. St1</strain>
    </source>
</reference>
<dbReference type="GO" id="GO:0003723">
    <property type="term" value="F:RNA binding"/>
    <property type="evidence" value="ECO:0007669"/>
    <property type="project" value="InterPro"/>
</dbReference>
<dbReference type="OrthoDB" id="185373at2759"/>
<feature type="repeat" description="PPR" evidence="3">
    <location>
        <begin position="279"/>
        <end position="313"/>
    </location>
</feature>
<evidence type="ECO:0000256" key="1">
    <source>
        <dbReference type="ARBA" id="ARBA00006643"/>
    </source>
</evidence>
<organism evidence="4 5">
    <name type="scientific">Cephalotus follicularis</name>
    <name type="common">Albany pitcher plant</name>
    <dbReference type="NCBI Taxonomy" id="3775"/>
    <lineage>
        <taxon>Eukaryota</taxon>
        <taxon>Viridiplantae</taxon>
        <taxon>Streptophyta</taxon>
        <taxon>Embryophyta</taxon>
        <taxon>Tracheophyta</taxon>
        <taxon>Spermatophyta</taxon>
        <taxon>Magnoliopsida</taxon>
        <taxon>eudicotyledons</taxon>
        <taxon>Gunneridae</taxon>
        <taxon>Pentapetalae</taxon>
        <taxon>rosids</taxon>
        <taxon>fabids</taxon>
        <taxon>Oxalidales</taxon>
        <taxon>Cephalotaceae</taxon>
        <taxon>Cephalotus</taxon>
    </lineage>
</organism>
<dbReference type="InterPro" id="IPR002885">
    <property type="entry name" value="PPR_rpt"/>
</dbReference>
<dbReference type="InterPro" id="IPR046960">
    <property type="entry name" value="PPR_At4g14850-like_plant"/>
</dbReference>
<dbReference type="NCBIfam" id="TIGR00756">
    <property type="entry name" value="PPR"/>
    <property type="match status" value="3"/>
</dbReference>
<dbReference type="FunFam" id="1.25.40.10:FF:001093">
    <property type="entry name" value="Pentatricopeptide repeat-containing protein At2g34400"/>
    <property type="match status" value="1"/>
</dbReference>
<dbReference type="InterPro" id="IPR046848">
    <property type="entry name" value="E_motif"/>
</dbReference>
<dbReference type="Proteomes" id="UP000187406">
    <property type="component" value="Unassembled WGS sequence"/>
</dbReference>
<keyword evidence="5" id="KW-1185">Reference proteome</keyword>
<protein>
    <submittedName>
        <fullName evidence="4">PPR domain-containing protein/PPR_2 domain-containing protein</fullName>
    </submittedName>
</protein>
<dbReference type="EMBL" id="BDDD01000302">
    <property type="protein sequence ID" value="GAV63272.1"/>
    <property type="molecule type" value="Genomic_DNA"/>
</dbReference>
<dbReference type="InParanoid" id="A0A1Q3B677"/>
<dbReference type="AlphaFoldDB" id="A0A1Q3B677"/>
<dbReference type="Pfam" id="PF01535">
    <property type="entry name" value="PPR"/>
    <property type="match status" value="3"/>
</dbReference>
<dbReference type="PROSITE" id="PS51375">
    <property type="entry name" value="PPR"/>
    <property type="match status" value="5"/>
</dbReference>
<dbReference type="Pfam" id="PF13041">
    <property type="entry name" value="PPR_2"/>
    <property type="match status" value="4"/>
</dbReference>
<keyword evidence="2" id="KW-0677">Repeat</keyword>
<evidence type="ECO:0000256" key="2">
    <source>
        <dbReference type="ARBA" id="ARBA00022737"/>
    </source>
</evidence>
<evidence type="ECO:0000313" key="4">
    <source>
        <dbReference type="EMBL" id="GAV63272.1"/>
    </source>
</evidence>
<sequence>MTPLALQQTPLSKTLSRLLRHYRDTGYIPRGRAVHAKFITSGSYLDVYANNNLLSMYLKFHRLRDARYLFDKMPGRNVVSWSVLISGYSQMGMEEEAFECLGLMVSDGFEPNEYTYVAAVSACASVGDARAGREIHGRIYRSELEFNDRVSNCLVNMYGKCGFLKSAKMVFDESLEPNSISWTSLLSSYIQCGENLKGLQIFLESQRAGVSINEFSCTSAFGACAALEYLKVGMQVHSLVLKCGHNFDKFVISGLINFYAKCGEMVLANQAFLEVNQPHPSAWTALVGGYVHQGKGREAIDLFLKLQYSGLKPSDRTFSSVLGAFTDAMDIEVGKQLHSLIIRMGFSSFTYVGNAVLDFYSKCGHLEDSYKIFQEIDVHDVVTWNALISGHVRSGQYGEAIEHLKNMLVEGHDPNIYTYSSILSICSDLSTIEWGKQMHCRIIKPGFDSNVVIGSTLIDMYAKCGRLSDARKVFDNLTSKNLVSWNTILVGYAHHGFGREALEIYSLMQINGVKPNDITLLGVTTACGHVGLLEEGWHHFNNMITDHGIAPKMEHLAAMVSLFARKGQTSRAYEIIKSFPMEPNKVVWRCLLSGCKTHKDLALGKHAAEKILSIDAEDASAHVVLYNLYAEAKMWDETAEMRRMMKEKALKKETGYSWAELKSKIYFFYAGNRTELQGSKLCKVIKGLTAQLFDAGYVPDAMFSLQ</sequence>
<proteinExistence type="inferred from homology"/>
<comment type="similarity">
    <text evidence="1">Belongs to the PPR family. PCMP-H subfamily.</text>
</comment>
<feature type="repeat" description="PPR" evidence="3">
    <location>
        <begin position="380"/>
        <end position="414"/>
    </location>
</feature>
<dbReference type="InterPro" id="IPR011990">
    <property type="entry name" value="TPR-like_helical_dom_sf"/>
</dbReference>
<comment type="caution">
    <text evidence="4">The sequence shown here is derived from an EMBL/GenBank/DDBJ whole genome shotgun (WGS) entry which is preliminary data.</text>
</comment>
<dbReference type="Pfam" id="PF20431">
    <property type="entry name" value="E_motif"/>
    <property type="match status" value="1"/>
</dbReference>